<dbReference type="RefSeq" id="WP_211143095.1">
    <property type="nucleotide sequence ID" value="NZ_JAEEGB010000014.1"/>
</dbReference>
<dbReference type="InterPro" id="IPR002686">
    <property type="entry name" value="Transposase_17"/>
</dbReference>
<dbReference type="GO" id="GO:0006313">
    <property type="term" value="P:DNA transposition"/>
    <property type="evidence" value="ECO:0007669"/>
    <property type="project" value="InterPro"/>
</dbReference>
<organism evidence="2 3">
    <name type="scientific">Clostridium aciditolerans</name>
    <dbReference type="NCBI Taxonomy" id="339861"/>
    <lineage>
        <taxon>Bacteria</taxon>
        <taxon>Bacillati</taxon>
        <taxon>Bacillota</taxon>
        <taxon>Clostridia</taxon>
        <taxon>Eubacteriales</taxon>
        <taxon>Clostridiaceae</taxon>
        <taxon>Clostridium</taxon>
    </lineage>
</organism>
<dbReference type="Gene3D" id="3.30.70.1290">
    <property type="entry name" value="Transposase IS200-like"/>
    <property type="match status" value="1"/>
</dbReference>
<dbReference type="Proteomes" id="UP000622687">
    <property type="component" value="Unassembled WGS sequence"/>
</dbReference>
<dbReference type="PANTHER" id="PTHR34322">
    <property type="entry name" value="TRANSPOSASE, Y1_TNP DOMAIN-CONTAINING"/>
    <property type="match status" value="1"/>
</dbReference>
<name>A0A934M3Y1_9CLOT</name>
<keyword evidence="3" id="KW-1185">Reference proteome</keyword>
<proteinExistence type="predicted"/>
<dbReference type="SUPFAM" id="SSF143422">
    <property type="entry name" value="Transposase IS200-like"/>
    <property type="match status" value="1"/>
</dbReference>
<dbReference type="InterPro" id="IPR010921">
    <property type="entry name" value="Trp_repressor/repl_initiator"/>
</dbReference>
<reference evidence="2" key="1">
    <citation type="submission" date="2020-12" db="EMBL/GenBank/DDBJ databases">
        <title>Clostridium thailandense sp. nov., a novel acetogenic bacterium isolated from peat land soil in Thailand.</title>
        <authorList>
            <person name="Chaikitkaew S."/>
            <person name="Birkeland N.K."/>
        </authorList>
    </citation>
    <scope>NUCLEOTIDE SEQUENCE</scope>
    <source>
        <strain evidence="2">DSM 17425</strain>
    </source>
</reference>
<evidence type="ECO:0000259" key="1">
    <source>
        <dbReference type="SMART" id="SM01321"/>
    </source>
</evidence>
<protein>
    <submittedName>
        <fullName evidence="2">Transposase</fullName>
    </submittedName>
</protein>
<evidence type="ECO:0000313" key="2">
    <source>
        <dbReference type="EMBL" id="MBI6873672.1"/>
    </source>
</evidence>
<dbReference type="AlphaFoldDB" id="A0A934M3Y1"/>
<accession>A0A934M3Y1</accession>
<comment type="caution">
    <text evidence="2">The sequence shown here is derived from an EMBL/GenBank/DDBJ whole genome shotgun (WGS) entry which is preliminary data.</text>
</comment>
<dbReference type="Pfam" id="PF01797">
    <property type="entry name" value="Y1_Tnp"/>
    <property type="match status" value="1"/>
</dbReference>
<evidence type="ECO:0000313" key="3">
    <source>
        <dbReference type="Proteomes" id="UP000622687"/>
    </source>
</evidence>
<sequence length="304" mass="35889">MSRTPRKKGLSNIHHIMSRSISELQLFVDFKDKDKFLNIVRKYQKIYMFTIYSYVLMDTHYHLQVNDNGADISKFMKSINQSYALYYNKKYSRHGHLFSDRFKSKPIEKDSYVVAASAYIHNNPKDIPNYKNCVHKYKYSSLKVYAGMPSKYSDILDIDFILKYFSTNKRLARKSYLEFVCKFNALKIKDELEFNSSESYYTPMKHILVRNFKPTDIIDFVSHYNKESFCIHTKYNHKNIESKSICVVLMRSLCDFKFSDISKTIGNLTYSNIGRLCEKGISLINTSEKYRNIVDDFISYSRSA</sequence>
<feature type="domain" description="Transposase IS200-like" evidence="1">
    <location>
        <begin position="10"/>
        <end position="123"/>
    </location>
</feature>
<dbReference type="GO" id="GO:0004803">
    <property type="term" value="F:transposase activity"/>
    <property type="evidence" value="ECO:0007669"/>
    <property type="project" value="InterPro"/>
</dbReference>
<dbReference type="SUPFAM" id="SSF48295">
    <property type="entry name" value="TrpR-like"/>
    <property type="match status" value="1"/>
</dbReference>
<dbReference type="GO" id="GO:0043565">
    <property type="term" value="F:sequence-specific DNA binding"/>
    <property type="evidence" value="ECO:0007669"/>
    <property type="project" value="InterPro"/>
</dbReference>
<dbReference type="InterPro" id="IPR036515">
    <property type="entry name" value="Transposase_17_sf"/>
</dbReference>
<gene>
    <name evidence="2" type="ORF">I6U51_13275</name>
</gene>
<dbReference type="PANTHER" id="PTHR34322:SF2">
    <property type="entry name" value="TRANSPOSASE IS200-LIKE DOMAIN-CONTAINING PROTEIN"/>
    <property type="match status" value="1"/>
</dbReference>
<dbReference type="EMBL" id="JAEEGB010000014">
    <property type="protein sequence ID" value="MBI6873672.1"/>
    <property type="molecule type" value="Genomic_DNA"/>
</dbReference>
<dbReference type="SMART" id="SM01321">
    <property type="entry name" value="Y1_Tnp"/>
    <property type="match status" value="1"/>
</dbReference>